<proteinExistence type="predicted"/>
<dbReference type="PROSITE" id="PS00518">
    <property type="entry name" value="ZF_RING_1"/>
    <property type="match status" value="1"/>
</dbReference>
<dbReference type="AlphaFoldDB" id="A0A1I7TRN5"/>
<name>A0A1I7TRN5_9PELO</name>
<feature type="region of interest" description="Disordered" evidence="5">
    <location>
        <begin position="1"/>
        <end position="20"/>
    </location>
</feature>
<dbReference type="SMART" id="SM00184">
    <property type="entry name" value="RING"/>
    <property type="match status" value="1"/>
</dbReference>
<dbReference type="WBParaSite" id="Csp11.Scaffold629.g11094.t1">
    <property type="protein sequence ID" value="Csp11.Scaffold629.g11094.t1"/>
    <property type="gene ID" value="Csp11.Scaffold629.g11094"/>
</dbReference>
<evidence type="ECO:0000313" key="8">
    <source>
        <dbReference type="WBParaSite" id="Csp11.Scaffold629.g11094.t1"/>
    </source>
</evidence>
<evidence type="ECO:0000256" key="4">
    <source>
        <dbReference type="PROSITE-ProRule" id="PRU00175"/>
    </source>
</evidence>
<keyword evidence="2 4" id="KW-0863">Zinc-finger</keyword>
<evidence type="ECO:0000256" key="1">
    <source>
        <dbReference type="ARBA" id="ARBA00022723"/>
    </source>
</evidence>
<evidence type="ECO:0000256" key="3">
    <source>
        <dbReference type="ARBA" id="ARBA00022833"/>
    </source>
</evidence>
<dbReference type="InterPro" id="IPR017907">
    <property type="entry name" value="Znf_RING_CS"/>
</dbReference>
<evidence type="ECO:0000256" key="5">
    <source>
        <dbReference type="SAM" id="MobiDB-lite"/>
    </source>
</evidence>
<dbReference type="PROSITE" id="PS50089">
    <property type="entry name" value="ZF_RING_2"/>
    <property type="match status" value="1"/>
</dbReference>
<reference evidence="8" key="1">
    <citation type="submission" date="2016-11" db="UniProtKB">
        <authorList>
            <consortium name="WormBaseParasite"/>
        </authorList>
    </citation>
    <scope>IDENTIFICATION</scope>
</reference>
<accession>A0A1I7TRN5</accession>
<dbReference type="SUPFAM" id="SSF57850">
    <property type="entry name" value="RING/U-box"/>
    <property type="match status" value="1"/>
</dbReference>
<keyword evidence="3" id="KW-0862">Zinc</keyword>
<dbReference type="InterPro" id="IPR027370">
    <property type="entry name" value="Znf-RING_euk"/>
</dbReference>
<dbReference type="GO" id="GO:0008270">
    <property type="term" value="F:zinc ion binding"/>
    <property type="evidence" value="ECO:0007669"/>
    <property type="project" value="UniProtKB-KW"/>
</dbReference>
<protein>
    <submittedName>
        <fullName evidence="8">RING-type domain-containing protein</fullName>
    </submittedName>
</protein>
<evidence type="ECO:0000259" key="6">
    <source>
        <dbReference type="PROSITE" id="PS50089"/>
    </source>
</evidence>
<dbReference type="Gene3D" id="3.30.40.10">
    <property type="entry name" value="Zinc/RING finger domain, C3HC4 (zinc finger)"/>
    <property type="match status" value="1"/>
</dbReference>
<dbReference type="Pfam" id="PF13445">
    <property type="entry name" value="zf-RING_UBOX"/>
    <property type="match status" value="1"/>
</dbReference>
<sequence>MDSRSVRAATRRANAERARLEEAKKRREELMRQMEVMRNEMPRHAAELERIRKEKEDLLGCPVCRENCNATNKFPCLWECGHTVCADCMIRLVARQWTEQRSVPKKDRVDIYCPSCMFIMKRMLYPLNPNILVKNEDVLQWIRANQDH</sequence>
<keyword evidence="1" id="KW-0479">Metal-binding</keyword>
<evidence type="ECO:0000256" key="2">
    <source>
        <dbReference type="ARBA" id="ARBA00022771"/>
    </source>
</evidence>
<keyword evidence="7" id="KW-1185">Reference proteome</keyword>
<evidence type="ECO:0000313" key="7">
    <source>
        <dbReference type="Proteomes" id="UP000095282"/>
    </source>
</evidence>
<organism evidence="7 8">
    <name type="scientific">Caenorhabditis tropicalis</name>
    <dbReference type="NCBI Taxonomy" id="1561998"/>
    <lineage>
        <taxon>Eukaryota</taxon>
        <taxon>Metazoa</taxon>
        <taxon>Ecdysozoa</taxon>
        <taxon>Nematoda</taxon>
        <taxon>Chromadorea</taxon>
        <taxon>Rhabditida</taxon>
        <taxon>Rhabditina</taxon>
        <taxon>Rhabditomorpha</taxon>
        <taxon>Rhabditoidea</taxon>
        <taxon>Rhabditidae</taxon>
        <taxon>Peloderinae</taxon>
        <taxon>Caenorhabditis</taxon>
    </lineage>
</organism>
<dbReference type="InterPro" id="IPR013083">
    <property type="entry name" value="Znf_RING/FYVE/PHD"/>
</dbReference>
<feature type="domain" description="RING-type" evidence="6">
    <location>
        <begin position="61"/>
        <end position="116"/>
    </location>
</feature>
<dbReference type="InterPro" id="IPR001841">
    <property type="entry name" value="Znf_RING"/>
</dbReference>
<dbReference type="Proteomes" id="UP000095282">
    <property type="component" value="Unplaced"/>
</dbReference>